<dbReference type="AlphaFoldDB" id="A0A949TI47"/>
<reference evidence="4" key="1">
    <citation type="submission" date="2020-12" db="EMBL/GenBank/DDBJ databases">
        <title>Clostridium thailandense sp. nov., a novel acetogenic bacterium isolated from peat land soil in Thailand.</title>
        <authorList>
            <person name="Chaikitkaew S."/>
            <person name="Birkeland N.K."/>
        </authorList>
    </citation>
    <scope>NUCLEOTIDE SEQUENCE</scope>
    <source>
        <strain evidence="4">PL3</strain>
    </source>
</reference>
<dbReference type="InterPro" id="IPR018702">
    <property type="entry name" value="DUF2207"/>
</dbReference>
<evidence type="ECO:0000259" key="3">
    <source>
        <dbReference type="Pfam" id="PF20990"/>
    </source>
</evidence>
<dbReference type="InterPro" id="IPR048389">
    <property type="entry name" value="YciQ-like_C"/>
</dbReference>
<evidence type="ECO:0000313" key="4">
    <source>
        <dbReference type="EMBL" id="MBV7272670.1"/>
    </source>
</evidence>
<feature type="domain" description="Predicted membrane protein YciQ-like C-terminal" evidence="3">
    <location>
        <begin position="295"/>
        <end position="522"/>
    </location>
</feature>
<feature type="transmembrane region" description="Helical" evidence="1">
    <location>
        <begin position="262"/>
        <end position="283"/>
    </location>
</feature>
<keyword evidence="1" id="KW-0812">Transmembrane</keyword>
<evidence type="ECO:0000256" key="1">
    <source>
        <dbReference type="SAM" id="Phobius"/>
    </source>
</evidence>
<dbReference type="Pfam" id="PF09972">
    <property type="entry name" value="DUF2207"/>
    <property type="match status" value="1"/>
</dbReference>
<organism evidence="4 5">
    <name type="scientific">Clostridium thailandense</name>
    <dbReference type="NCBI Taxonomy" id="2794346"/>
    <lineage>
        <taxon>Bacteria</taxon>
        <taxon>Bacillati</taxon>
        <taxon>Bacillota</taxon>
        <taxon>Clostridia</taxon>
        <taxon>Eubacteriales</taxon>
        <taxon>Clostridiaceae</taxon>
        <taxon>Clostridium</taxon>
    </lineage>
</organism>
<feature type="transmembrane region" description="Helical" evidence="1">
    <location>
        <begin position="420"/>
        <end position="441"/>
    </location>
</feature>
<gene>
    <name evidence="4" type="ORF">I6U48_07020</name>
</gene>
<dbReference type="RefSeq" id="WP_218319706.1">
    <property type="nucleotide sequence ID" value="NZ_JAEEGC010000029.1"/>
</dbReference>
<evidence type="ECO:0000313" key="5">
    <source>
        <dbReference type="Proteomes" id="UP000694308"/>
    </source>
</evidence>
<keyword evidence="5" id="KW-1185">Reference proteome</keyword>
<keyword evidence="1" id="KW-1133">Transmembrane helix</keyword>
<evidence type="ECO:0000259" key="2">
    <source>
        <dbReference type="Pfam" id="PF09972"/>
    </source>
</evidence>
<keyword evidence="1" id="KW-0472">Membrane</keyword>
<dbReference type="EMBL" id="JAEEGC010000029">
    <property type="protein sequence ID" value="MBV7272670.1"/>
    <property type="molecule type" value="Genomic_DNA"/>
</dbReference>
<feature type="transmembrane region" description="Helical" evidence="1">
    <location>
        <begin position="447"/>
        <end position="464"/>
    </location>
</feature>
<feature type="domain" description="DUF2207" evidence="2">
    <location>
        <begin position="30"/>
        <end position="187"/>
    </location>
</feature>
<name>A0A949TI47_9CLOT</name>
<comment type="caution">
    <text evidence="4">The sequence shown here is derived from an EMBL/GenBank/DDBJ whole genome shotgun (WGS) entry which is preliminary data.</text>
</comment>
<sequence length="590" mass="67995">MNRKKIYFPLIFVFLLSILLSFKVCAKEIRISSLDVDSKLLKDGALYIEETIDFKMDGDFNGVYREINTKFSSGVENIEVSELGAAGERKFEKVESAQNGQDGVYQILKTGDIYNIKIYSPSKNTNKSFKLIYKLNNVAVKYNDIGELHYKFWGDKSKTTIDRFNIKLTMEEATSASDLRILPVEYPKNMEAKVIGDNTFSINGEMVKTETPIEVKFFFPKESIDLSENVVKEDMLKKIQEEESAYQKSIDDAKRHRENMNYAGNIIGIIIFVVNLFLGFFIFKSTRINLENLGYNDFPDDCTPAIAGKLYKNSITERSVIATILDLVRKEYLNIKKIDNDDYMIVKKKNADEYLLSHEKYVIKWFIDYIGDGIKVNLKDIEEYSKESRYKFFDYFYNWKMKVKEEFNKKGYYDKNRIKLARSFISISFIEILLMIIFLSYSIAASLVAMITGGFILIYSFSLYRRKTQYGESQFRMWKNFKVHLENESFVKYEELKSIDNIDKYLVYAIALGINNEVFEKLNINIDTKSNSEDDYYASCLYWYFCLDMDSSDNTIQNSLYNHSNANDGGGGFSSGDGGGCAGGGDAGGF</sequence>
<accession>A0A949TI47</accession>
<proteinExistence type="predicted"/>
<protein>
    <submittedName>
        <fullName evidence="4">DUF2207 domain-containing protein</fullName>
    </submittedName>
</protein>
<dbReference type="Pfam" id="PF20990">
    <property type="entry name" value="DUF2207_C"/>
    <property type="match status" value="1"/>
</dbReference>
<dbReference type="Proteomes" id="UP000694308">
    <property type="component" value="Unassembled WGS sequence"/>
</dbReference>